<organism evidence="2 3">
    <name type="scientific">Blepharisma stoltei</name>
    <dbReference type="NCBI Taxonomy" id="1481888"/>
    <lineage>
        <taxon>Eukaryota</taxon>
        <taxon>Sar</taxon>
        <taxon>Alveolata</taxon>
        <taxon>Ciliophora</taxon>
        <taxon>Postciliodesmatophora</taxon>
        <taxon>Heterotrichea</taxon>
        <taxon>Heterotrichida</taxon>
        <taxon>Blepharismidae</taxon>
        <taxon>Blepharisma</taxon>
    </lineage>
</organism>
<dbReference type="Proteomes" id="UP001162131">
    <property type="component" value="Unassembled WGS sequence"/>
</dbReference>
<evidence type="ECO:0000313" key="2">
    <source>
        <dbReference type="EMBL" id="CAG9324476.1"/>
    </source>
</evidence>
<protein>
    <submittedName>
        <fullName evidence="2">Uncharacterized protein</fullName>
    </submittedName>
</protein>
<evidence type="ECO:0000256" key="1">
    <source>
        <dbReference type="SAM" id="Phobius"/>
    </source>
</evidence>
<keyword evidence="3" id="KW-1185">Reference proteome</keyword>
<proteinExistence type="predicted"/>
<dbReference type="PROSITE" id="PS51257">
    <property type="entry name" value="PROKAR_LIPOPROTEIN"/>
    <property type="match status" value="1"/>
</dbReference>
<feature type="transmembrane region" description="Helical" evidence="1">
    <location>
        <begin position="133"/>
        <end position="155"/>
    </location>
</feature>
<keyword evidence="1" id="KW-0812">Transmembrane</keyword>
<comment type="caution">
    <text evidence="2">The sequence shown here is derived from an EMBL/GenBank/DDBJ whole genome shotgun (WGS) entry which is preliminary data.</text>
</comment>
<feature type="transmembrane region" description="Helical" evidence="1">
    <location>
        <begin position="187"/>
        <end position="205"/>
    </location>
</feature>
<accession>A0AAU9JEQ2</accession>
<keyword evidence="1" id="KW-0472">Membrane</keyword>
<name>A0AAU9JEQ2_9CILI</name>
<dbReference type="EMBL" id="CAJZBQ010000036">
    <property type="protein sequence ID" value="CAG9324476.1"/>
    <property type="molecule type" value="Genomic_DNA"/>
</dbReference>
<sequence>MTILRLKVYGIDHKIFWIIFLALQGLLISCMIGTLGAKNWVEMKYDHATWKGDLTWVTDSDIDCISKSSYNDLRSDFCVYKSKCQDTNDAYCEMFKNLDNCGSLYVVLEIIAIICTIIWAIILVCFICSINCFAISFCCSSTSCIFHYIAFLSWMGWSNTNFNGDCDSDIRNSDEAPALCAKDGPSLSLFLVVVFPIILIAFIIIGSKTIRVKRLEAIRGRVIGVSEINNSNQVQMFVQPGYAPYSQGVPTVYPAGQPIIPQPYQYPPNARENYSGQSQGFFSPLVAQPLFYDAYQNAPLRTNQVESQNFGPSYDKK</sequence>
<dbReference type="AlphaFoldDB" id="A0AAU9JEQ2"/>
<feature type="transmembrane region" description="Helical" evidence="1">
    <location>
        <begin position="104"/>
        <end position="126"/>
    </location>
</feature>
<gene>
    <name evidence="2" type="ORF">BSTOLATCC_MIC36266</name>
</gene>
<feature type="transmembrane region" description="Helical" evidence="1">
    <location>
        <begin position="15"/>
        <end position="37"/>
    </location>
</feature>
<reference evidence="2" key="1">
    <citation type="submission" date="2021-09" db="EMBL/GenBank/DDBJ databases">
        <authorList>
            <consortium name="AG Swart"/>
            <person name="Singh M."/>
            <person name="Singh A."/>
            <person name="Seah K."/>
            <person name="Emmerich C."/>
        </authorList>
    </citation>
    <scope>NUCLEOTIDE SEQUENCE</scope>
    <source>
        <strain evidence="2">ATCC30299</strain>
    </source>
</reference>
<keyword evidence="1" id="KW-1133">Transmembrane helix</keyword>
<evidence type="ECO:0000313" key="3">
    <source>
        <dbReference type="Proteomes" id="UP001162131"/>
    </source>
</evidence>